<evidence type="ECO:0000313" key="2">
    <source>
        <dbReference type="Proteomes" id="UP000007148"/>
    </source>
</evidence>
<dbReference type="InParanoid" id="G4T6R2"/>
<evidence type="ECO:0000313" key="1">
    <source>
        <dbReference type="EMBL" id="CCA67028.1"/>
    </source>
</evidence>
<sequence>MSYAIYYYKRAGIPVTPPLFSLHLNLNWLMSTQTPQGRRRSPFLITNVGWIYSLSRCFFDDGGL</sequence>
<dbReference type="AlphaFoldDB" id="G4T6R2"/>
<keyword evidence="2" id="KW-1185">Reference proteome</keyword>
<name>G4T6R2_SERID</name>
<protein>
    <submittedName>
        <fullName evidence="1">Uncharacterized protein</fullName>
    </submittedName>
</protein>
<gene>
    <name evidence="1" type="ORF">PIIN_00865</name>
</gene>
<dbReference type="HOGENOM" id="CLU_2868508_0_0_1"/>
<proteinExistence type="predicted"/>
<accession>G4T6R2</accession>
<dbReference type="Proteomes" id="UP000007148">
    <property type="component" value="Unassembled WGS sequence"/>
</dbReference>
<comment type="caution">
    <text evidence="1">The sequence shown here is derived from an EMBL/GenBank/DDBJ whole genome shotgun (WGS) entry which is preliminary data.</text>
</comment>
<reference evidence="1 2" key="1">
    <citation type="journal article" date="2011" name="PLoS Pathog.">
        <title>Endophytic Life Strategies Decoded by Genome and Transcriptome Analyses of the Mutualistic Root Symbiont Piriformospora indica.</title>
        <authorList>
            <person name="Zuccaro A."/>
            <person name="Lahrmann U."/>
            <person name="Guldener U."/>
            <person name="Langen G."/>
            <person name="Pfiffi S."/>
            <person name="Biedenkopf D."/>
            <person name="Wong P."/>
            <person name="Samans B."/>
            <person name="Grimm C."/>
            <person name="Basiewicz M."/>
            <person name="Murat C."/>
            <person name="Martin F."/>
            <person name="Kogel K.H."/>
        </authorList>
    </citation>
    <scope>NUCLEOTIDE SEQUENCE [LARGE SCALE GENOMIC DNA]</scope>
    <source>
        <strain evidence="1 2">DSM 11827</strain>
    </source>
</reference>
<dbReference type="EMBL" id="CAFZ01000008">
    <property type="protein sequence ID" value="CCA67028.1"/>
    <property type="molecule type" value="Genomic_DNA"/>
</dbReference>
<organism evidence="1 2">
    <name type="scientific">Serendipita indica (strain DSM 11827)</name>
    <name type="common">Root endophyte fungus</name>
    <name type="synonym">Piriformospora indica</name>
    <dbReference type="NCBI Taxonomy" id="1109443"/>
    <lineage>
        <taxon>Eukaryota</taxon>
        <taxon>Fungi</taxon>
        <taxon>Dikarya</taxon>
        <taxon>Basidiomycota</taxon>
        <taxon>Agaricomycotina</taxon>
        <taxon>Agaricomycetes</taxon>
        <taxon>Sebacinales</taxon>
        <taxon>Serendipitaceae</taxon>
        <taxon>Serendipita</taxon>
    </lineage>
</organism>